<dbReference type="SUPFAM" id="SSF69593">
    <property type="entry name" value="Glycerol-3-phosphate (1)-acyltransferase"/>
    <property type="match status" value="1"/>
</dbReference>
<dbReference type="PROSITE" id="PS50082">
    <property type="entry name" value="WD_REPEATS_2"/>
    <property type="match status" value="3"/>
</dbReference>
<feature type="chain" id="PRO_5004655836" description="1-acyl-sn-glycerol-3-phosphate acyltransferase" evidence="10">
    <location>
        <begin position="19"/>
        <end position="703"/>
    </location>
</feature>
<dbReference type="Pfam" id="PF01553">
    <property type="entry name" value="Acyltransferase"/>
    <property type="match status" value="1"/>
</dbReference>
<dbReference type="SMART" id="SM00320">
    <property type="entry name" value="WD40"/>
    <property type="match status" value="7"/>
</dbReference>
<comment type="function">
    <text evidence="6">Ribosome biogenesis factor. Involved in nucleolar processing of pre-18S ribosomal RNA. Required for optimal pre-ribosomal RNA transcription by RNA polymerase I. Part of the small subunit (SSU) processome, first precursor of the small eukaryotic ribosomal subunit. During the assembly of the SSU processome in the nucleolus, many ribosome biogenesis factors, an RNA chaperone and ribosomal proteins associate with the nascent pre-rRNA and work in concert to generate RNA folding, modifications, rearrangements and cleavage as well as targeted degradation of pre-ribosomal RNA by the RNA exosome.</text>
</comment>
<reference evidence="12 13" key="1">
    <citation type="journal article" date="2013" name="Genome Biol.">
        <title>Draft genome of the mountain pine beetle, Dendroctonus ponderosae Hopkins, a major forest pest.</title>
        <authorList>
            <person name="Keeling C.I."/>
            <person name="Yuen M.M."/>
            <person name="Liao N.Y."/>
            <person name="Docking T.R."/>
            <person name="Chan S.K."/>
            <person name="Taylor G.A."/>
            <person name="Palmquist D.L."/>
            <person name="Jackman S.D."/>
            <person name="Nguyen A."/>
            <person name="Li M."/>
            <person name="Henderson H."/>
            <person name="Janes J.K."/>
            <person name="Zhao Y."/>
            <person name="Pandoh P."/>
            <person name="Moore R."/>
            <person name="Sperling F.A."/>
            <person name="Huber D.P."/>
            <person name="Birol I."/>
            <person name="Jones S.J."/>
            <person name="Bohlmann J."/>
        </authorList>
    </citation>
    <scope>NUCLEOTIDE SEQUENCE</scope>
</reference>
<evidence type="ECO:0000256" key="6">
    <source>
        <dbReference type="ARBA" id="ARBA00045437"/>
    </source>
</evidence>
<dbReference type="Proteomes" id="UP000030742">
    <property type="component" value="Unassembled WGS sequence"/>
</dbReference>
<dbReference type="CDD" id="cd07989">
    <property type="entry name" value="LPLAT_AGPAT-like"/>
    <property type="match status" value="1"/>
</dbReference>
<dbReference type="SUPFAM" id="SSF50978">
    <property type="entry name" value="WD40 repeat-like"/>
    <property type="match status" value="1"/>
</dbReference>
<dbReference type="PRINTS" id="PR00320">
    <property type="entry name" value="GPROTEINBRPT"/>
</dbReference>
<evidence type="ECO:0000313" key="13">
    <source>
        <dbReference type="Proteomes" id="UP000030742"/>
    </source>
</evidence>
<dbReference type="InterPro" id="IPR019775">
    <property type="entry name" value="WD40_repeat_CS"/>
</dbReference>
<dbReference type="GO" id="GO:0005730">
    <property type="term" value="C:nucleolus"/>
    <property type="evidence" value="ECO:0007669"/>
    <property type="project" value="UniProtKB-SubCell"/>
</dbReference>
<name>U4U0V7_DENPD</name>
<dbReference type="GO" id="GO:0003841">
    <property type="term" value="F:1-acylglycerol-3-phosphate O-acyltransferase activity"/>
    <property type="evidence" value="ECO:0007669"/>
    <property type="project" value="UniProtKB-UniRule"/>
</dbReference>
<comment type="domain">
    <text evidence="8">The HXXXXD motif is essential for acyltransferase activity and may constitute the binding site for the phosphate moiety of the glycerol-3-phosphate.</text>
</comment>
<dbReference type="EMBL" id="KB631850">
    <property type="protein sequence ID" value="ERL86717.1"/>
    <property type="molecule type" value="Genomic_DNA"/>
</dbReference>
<sequence length="703" mass="79721">MGFAAWLAGLIFIPRAKSKADRAKTIINDVADQLTLTQSVKEHNTSRMAHFKRLNTKIYEAKGPDVTPDFIYWKQLTQPVLVKEFGPIDHIDFSPKEPHHFAVTCSVRVQIYNPITKLVTKNLSRFRENAYGAVFRSDGTLIVAGGEEKNIKIFDVSTKSMLRLFKGHSAPVHRVAFVNREPQIVSFSDDKSVKVWDIPTENTLHTFEGHNDYIRAGQVSPDVPNIVLSGSYDSIIKMWDTRTAKEVMTMDHKSPVESLLFMPNGGMFLSSGGTDIKVSESRIWDVLAGGKLRGALAQHHKTVTCLKLGSGGKRLLSGSLDRHVKIYDVSTFKVVHTLDFPNAILSLGIAPDDSTVVAGLSDGVIAVQRRSEETTSEKRPKKVAFNYKFHDILSNVDEIVPDLQNEKEAKYDYYFRKFEYAKALKAALMPYVVNKHPERTVAVLRELQKRKGLPKVLKYKDSNLPNWLTTIKQLVRFFISHITDQRFTRFLVSIADEFIDIIADRVDALPSDIVYYAVVMLNSVILIPVFLLRPWSVFNLVIASYFCRWITHLIGVKWELRNGEILEPQEPCIIVSNHQSSLDILGMFQIWSTMGRCTVIAKKELFWAWPFGMAAWLAGLVFIPRVKTKAEQAKAVINEAVEKTKLWIFPEGTRRNTGEIHPFKKGAFHSAISAQLPVIPVVFSNYYFLDRPNKKFDQGKHLN</sequence>
<dbReference type="GO" id="GO:0006364">
    <property type="term" value="P:rRNA processing"/>
    <property type="evidence" value="ECO:0007669"/>
    <property type="project" value="UniProtKB-KW"/>
</dbReference>
<keyword evidence="8" id="KW-0444">Lipid biosynthesis</keyword>
<feature type="signal peptide" evidence="10">
    <location>
        <begin position="1"/>
        <end position="18"/>
    </location>
</feature>
<keyword evidence="5" id="KW-0539">Nucleus</keyword>
<keyword evidence="3 7" id="KW-0853">WD repeat</keyword>
<accession>U4U0V7</accession>
<organism evidence="12 13">
    <name type="scientific">Dendroctonus ponderosae</name>
    <name type="common">Mountain pine beetle</name>
    <dbReference type="NCBI Taxonomy" id="77166"/>
    <lineage>
        <taxon>Eukaryota</taxon>
        <taxon>Metazoa</taxon>
        <taxon>Ecdysozoa</taxon>
        <taxon>Arthropoda</taxon>
        <taxon>Hexapoda</taxon>
        <taxon>Insecta</taxon>
        <taxon>Pterygota</taxon>
        <taxon>Neoptera</taxon>
        <taxon>Endopterygota</taxon>
        <taxon>Coleoptera</taxon>
        <taxon>Polyphaga</taxon>
        <taxon>Cucujiformia</taxon>
        <taxon>Curculionidae</taxon>
        <taxon>Scolytinae</taxon>
        <taxon>Dendroctonus</taxon>
    </lineage>
</organism>
<keyword evidence="8" id="KW-0594">Phospholipid biosynthesis</keyword>
<dbReference type="Pfam" id="PF09384">
    <property type="entry name" value="UTP15_C"/>
    <property type="match status" value="1"/>
</dbReference>
<evidence type="ECO:0000256" key="1">
    <source>
        <dbReference type="ARBA" id="ARBA00004604"/>
    </source>
</evidence>
<evidence type="ECO:0000256" key="10">
    <source>
        <dbReference type="SAM" id="SignalP"/>
    </source>
</evidence>
<dbReference type="InterPro" id="IPR015943">
    <property type="entry name" value="WD40/YVTN_repeat-like_dom_sf"/>
</dbReference>
<dbReference type="InterPro" id="IPR036322">
    <property type="entry name" value="WD40_repeat_dom_sf"/>
</dbReference>
<comment type="catalytic activity">
    <reaction evidence="8">
        <text>a 1-acyl-sn-glycero-3-phosphate + an acyl-CoA = a 1,2-diacyl-sn-glycero-3-phosphate + CoA</text>
        <dbReference type="Rhea" id="RHEA:19709"/>
        <dbReference type="ChEBI" id="CHEBI:57287"/>
        <dbReference type="ChEBI" id="CHEBI:57970"/>
        <dbReference type="ChEBI" id="CHEBI:58342"/>
        <dbReference type="ChEBI" id="CHEBI:58608"/>
        <dbReference type="EC" id="2.3.1.51"/>
    </reaction>
</comment>
<keyword evidence="9" id="KW-1133">Transmembrane helix</keyword>
<keyword evidence="8" id="KW-0443">Lipid metabolism</keyword>
<dbReference type="Pfam" id="PF00400">
    <property type="entry name" value="WD40"/>
    <property type="match status" value="3"/>
</dbReference>
<dbReference type="GO" id="GO:0045943">
    <property type="term" value="P:positive regulation of transcription by RNA polymerase I"/>
    <property type="evidence" value="ECO:0007669"/>
    <property type="project" value="TreeGrafter"/>
</dbReference>
<keyword evidence="4" id="KW-0677">Repeat</keyword>
<keyword evidence="8" id="KW-1208">Phospholipid metabolism</keyword>
<dbReference type="GO" id="GO:0016020">
    <property type="term" value="C:membrane"/>
    <property type="evidence" value="ECO:0007669"/>
    <property type="project" value="InterPro"/>
</dbReference>
<evidence type="ECO:0000256" key="3">
    <source>
        <dbReference type="ARBA" id="ARBA00022574"/>
    </source>
</evidence>
<protein>
    <recommendedName>
        <fullName evidence="8">1-acyl-sn-glycerol-3-phosphate acyltransferase</fullName>
        <ecNumber evidence="8">2.3.1.51</ecNumber>
    </recommendedName>
</protein>
<feature type="repeat" description="WD" evidence="7">
    <location>
        <begin position="207"/>
        <end position="249"/>
    </location>
</feature>
<evidence type="ECO:0000256" key="4">
    <source>
        <dbReference type="ARBA" id="ARBA00022737"/>
    </source>
</evidence>
<feature type="repeat" description="WD" evidence="7">
    <location>
        <begin position="296"/>
        <end position="337"/>
    </location>
</feature>
<evidence type="ECO:0000256" key="7">
    <source>
        <dbReference type="PROSITE-ProRule" id="PRU00221"/>
    </source>
</evidence>
<dbReference type="OrthoDB" id="202234at2759"/>
<dbReference type="PANTHER" id="PTHR19924:SF26">
    <property type="entry name" value="U3 SMALL NUCLEOLAR RNA-ASSOCIATED PROTEIN 15 HOMOLOG"/>
    <property type="match status" value="1"/>
</dbReference>
<feature type="transmembrane region" description="Helical" evidence="9">
    <location>
        <begin position="513"/>
        <end position="532"/>
    </location>
</feature>
<keyword evidence="10" id="KW-0732">Signal</keyword>
<dbReference type="PANTHER" id="PTHR19924">
    <property type="entry name" value="UTP15 U3 SMALL NUCLEOLAR RNA-ASSOCIATED PROTEIN 15 FAMILY MEMBER"/>
    <property type="match status" value="1"/>
</dbReference>
<evidence type="ECO:0000259" key="11">
    <source>
        <dbReference type="SMART" id="SM00563"/>
    </source>
</evidence>
<dbReference type="NCBIfam" id="TIGR00530">
    <property type="entry name" value="AGP_acyltrn"/>
    <property type="match status" value="1"/>
</dbReference>
<comment type="similarity">
    <text evidence="8">Belongs to the 1-acyl-sn-glycerol-3-phosphate acyltransferase family.</text>
</comment>
<dbReference type="InterPro" id="IPR004552">
    <property type="entry name" value="AGP_acyltrans"/>
</dbReference>
<evidence type="ECO:0000256" key="2">
    <source>
        <dbReference type="ARBA" id="ARBA00022552"/>
    </source>
</evidence>
<evidence type="ECO:0000256" key="8">
    <source>
        <dbReference type="RuleBase" id="RU361267"/>
    </source>
</evidence>
<keyword evidence="8" id="KW-0012">Acyltransferase</keyword>
<evidence type="ECO:0000313" key="12">
    <source>
        <dbReference type="EMBL" id="ERL86717.1"/>
    </source>
</evidence>
<keyword evidence="9" id="KW-0472">Membrane</keyword>
<dbReference type="AlphaFoldDB" id="U4U0V7"/>
<dbReference type="InterPro" id="IPR001680">
    <property type="entry name" value="WD40_rpt"/>
</dbReference>
<dbReference type="PROSITE" id="PS00678">
    <property type="entry name" value="WD_REPEATS_1"/>
    <property type="match status" value="1"/>
</dbReference>
<dbReference type="GO" id="GO:0008654">
    <property type="term" value="P:phospholipid biosynthetic process"/>
    <property type="evidence" value="ECO:0007669"/>
    <property type="project" value="UniProtKB-KW"/>
</dbReference>
<proteinExistence type="inferred from homology"/>
<comment type="subcellular location">
    <subcellularLocation>
        <location evidence="1">Nucleus</location>
        <location evidence="1">Nucleolus</location>
    </subcellularLocation>
</comment>
<keyword evidence="8" id="KW-0808">Transferase</keyword>
<feature type="transmembrane region" description="Helical" evidence="9">
    <location>
        <begin position="606"/>
        <end position="624"/>
    </location>
</feature>
<dbReference type="InterPro" id="IPR002123">
    <property type="entry name" value="Plipid/glycerol_acylTrfase"/>
</dbReference>
<evidence type="ECO:0000256" key="9">
    <source>
        <dbReference type="SAM" id="Phobius"/>
    </source>
</evidence>
<dbReference type="PROSITE" id="PS50294">
    <property type="entry name" value="WD_REPEATS_REGION"/>
    <property type="match status" value="3"/>
</dbReference>
<evidence type="ECO:0000256" key="5">
    <source>
        <dbReference type="ARBA" id="ARBA00023242"/>
    </source>
</evidence>
<dbReference type="InterPro" id="IPR018983">
    <property type="entry name" value="U3_snoRNA-assocProt_15_C"/>
</dbReference>
<feature type="domain" description="Phospholipid/glycerol acyltransferase" evidence="11">
    <location>
        <begin position="572"/>
        <end position="686"/>
    </location>
</feature>
<dbReference type="EC" id="2.3.1.51" evidence="8"/>
<feature type="repeat" description="WD" evidence="7">
    <location>
        <begin position="165"/>
        <end position="206"/>
    </location>
</feature>
<keyword evidence="9" id="KW-0812">Transmembrane</keyword>
<dbReference type="CDD" id="cd00200">
    <property type="entry name" value="WD40"/>
    <property type="match status" value="1"/>
</dbReference>
<dbReference type="Gene3D" id="2.130.10.10">
    <property type="entry name" value="YVTN repeat-like/Quinoprotein amine dehydrogenase"/>
    <property type="match status" value="2"/>
</dbReference>
<dbReference type="InterPro" id="IPR020472">
    <property type="entry name" value="WD40_PAC1"/>
</dbReference>
<keyword evidence="2" id="KW-0698">rRNA processing</keyword>
<dbReference type="STRING" id="77166.U4U0V7"/>
<gene>
    <name evidence="12" type="ORF">D910_04123</name>
</gene>
<dbReference type="SMART" id="SM00563">
    <property type="entry name" value="PlsC"/>
    <property type="match status" value="1"/>
</dbReference>